<evidence type="ECO:0000313" key="2">
    <source>
        <dbReference type="Proteomes" id="UP000179621"/>
    </source>
</evidence>
<accession>A0ABX3BXK4</accession>
<reference evidence="1 2" key="1">
    <citation type="submission" date="2016-10" db="EMBL/GenBank/DDBJ databases">
        <title>Evaluation of Human, Animal and Environmental Mycobacterium chelonae Isolates by Core Genome Phylogenomic Analysis, Targeted Gene Comparison, and Anti-microbial Susceptibility Patterns: A Tale of Mistaken Identities.</title>
        <authorList>
            <person name="Fogelson S.B."/>
            <person name="Camus A.C."/>
            <person name="Lorenz W."/>
            <person name="Vasireddy R."/>
            <person name="Vasireddy S."/>
            <person name="Smith T."/>
            <person name="Brown-Elliott B.A."/>
            <person name="Wallace R.J.Jr."/>
            <person name="Hasan N.A."/>
            <person name="Reischl U."/>
            <person name="Sanchez S."/>
        </authorList>
    </citation>
    <scope>NUCLEOTIDE SEQUENCE [LARGE SCALE GENOMIC DNA]</scope>
    <source>
        <strain evidence="1 2">8528</strain>
    </source>
</reference>
<protein>
    <recommendedName>
        <fullName evidence="3">TIGR04197 family type VII secretion effector</fullName>
    </recommendedName>
</protein>
<evidence type="ECO:0008006" key="3">
    <source>
        <dbReference type="Google" id="ProtNLM"/>
    </source>
</evidence>
<sequence length="122" mass="13373">MSLDNLTNSANADGLVLHIDTNQFRDILTACDVYADGLQKLKNQAITLSGRKLGFSEEHLDSGSALARKFQAKAAGEANSAENTFQSHIDRVEEMKTLFVALRNAYERTEHSNTRAFGGPSQ</sequence>
<organism evidence="1 2">
    <name type="scientific">Mycobacteroides saopaulense</name>
    <dbReference type="NCBI Taxonomy" id="1578165"/>
    <lineage>
        <taxon>Bacteria</taxon>
        <taxon>Bacillati</taxon>
        <taxon>Actinomycetota</taxon>
        <taxon>Actinomycetes</taxon>
        <taxon>Mycobacteriales</taxon>
        <taxon>Mycobacteriaceae</taxon>
        <taxon>Mycobacteroides</taxon>
    </lineage>
</organism>
<dbReference type="EMBL" id="MLIH01000027">
    <property type="protein sequence ID" value="OHU08508.1"/>
    <property type="molecule type" value="Genomic_DNA"/>
</dbReference>
<comment type="caution">
    <text evidence="1">The sequence shown here is derived from an EMBL/GenBank/DDBJ whole genome shotgun (WGS) entry which is preliminary data.</text>
</comment>
<name>A0ABX3BXK4_9MYCO</name>
<dbReference type="RefSeq" id="WP_070911036.1">
    <property type="nucleotide sequence ID" value="NZ_MLIC01000003.1"/>
</dbReference>
<evidence type="ECO:0000313" key="1">
    <source>
        <dbReference type="EMBL" id="OHU08508.1"/>
    </source>
</evidence>
<proteinExistence type="predicted"/>
<gene>
    <name evidence="1" type="ORF">BKG73_15670</name>
</gene>
<dbReference type="Proteomes" id="UP000179621">
    <property type="component" value="Unassembled WGS sequence"/>
</dbReference>
<keyword evidence="2" id="KW-1185">Reference proteome</keyword>